<dbReference type="Pfam" id="PF25583">
    <property type="entry name" value="WCX"/>
    <property type="match status" value="1"/>
</dbReference>
<comment type="caution">
    <text evidence="3">The sequence shown here is derived from an EMBL/GenBank/DDBJ whole genome shotgun (WGS) entry which is preliminary data.</text>
</comment>
<reference evidence="3" key="2">
    <citation type="journal article" date="2021" name="PeerJ">
        <title>Extensive microbial diversity within the chicken gut microbiome revealed by metagenomics and culture.</title>
        <authorList>
            <person name="Gilroy R."/>
            <person name="Ravi A."/>
            <person name="Getino M."/>
            <person name="Pursley I."/>
            <person name="Horton D.L."/>
            <person name="Alikhan N.F."/>
            <person name="Baker D."/>
            <person name="Gharbi K."/>
            <person name="Hall N."/>
            <person name="Watson M."/>
            <person name="Adriaenssens E.M."/>
            <person name="Foster-Nyarko E."/>
            <person name="Jarju S."/>
            <person name="Secka A."/>
            <person name="Antonio M."/>
            <person name="Oren A."/>
            <person name="Chaudhuri R.R."/>
            <person name="La Ragione R."/>
            <person name="Hildebrand F."/>
            <person name="Pallen M.J."/>
        </authorList>
    </citation>
    <scope>NUCLEOTIDE SEQUENCE</scope>
    <source>
        <strain evidence="3">B1-13419</strain>
    </source>
</reference>
<organism evidence="3 4">
    <name type="scientific">Candidatus Cryptobacteroides faecigallinarum</name>
    <dbReference type="NCBI Taxonomy" id="2840763"/>
    <lineage>
        <taxon>Bacteria</taxon>
        <taxon>Pseudomonadati</taxon>
        <taxon>Bacteroidota</taxon>
        <taxon>Bacteroidia</taxon>
        <taxon>Bacteroidales</taxon>
        <taxon>Candidatus Cryptobacteroides</taxon>
    </lineage>
</organism>
<feature type="domain" description="WCX" evidence="2">
    <location>
        <begin position="222"/>
        <end position="291"/>
    </location>
</feature>
<name>A0A9D9IMG5_9BACT</name>
<protein>
    <submittedName>
        <fullName evidence="3">WYL domain-containing protein</fullName>
    </submittedName>
</protein>
<feature type="domain" description="WYL" evidence="1">
    <location>
        <begin position="125"/>
        <end position="189"/>
    </location>
</feature>
<dbReference type="InterPro" id="IPR026881">
    <property type="entry name" value="WYL_dom"/>
</dbReference>
<dbReference type="PANTHER" id="PTHR34580">
    <property type="match status" value="1"/>
</dbReference>
<evidence type="ECO:0000259" key="2">
    <source>
        <dbReference type="Pfam" id="PF25583"/>
    </source>
</evidence>
<dbReference type="EMBL" id="JADIMD010000054">
    <property type="protein sequence ID" value="MBO8474444.1"/>
    <property type="molecule type" value="Genomic_DNA"/>
</dbReference>
<proteinExistence type="predicted"/>
<dbReference type="PANTHER" id="PTHR34580:SF9">
    <property type="entry name" value="SLL5097 PROTEIN"/>
    <property type="match status" value="1"/>
</dbReference>
<sequence>MAKLHQLRRMSIILAKLKDGRRLSPEALLDSVRRSMSLFDDWYADFSFRTLQRDIRTVDELFHITIKCDRSGYYYIADRDSMSDEYESLLLNFELLSSIDSDSLLQKYVLPEHRRPVLNVDISGLLHAIRDCHPVEFDYILFRYGNKVVRKEMNPYFLKESLQRWYVAGYCPDGVLKTFGMDRISSLRILEDRRFERRVDVDIPALFRESYGIWNDPSMPVEEIVLKYDALDGAFVKSMPLHHSQEILSDSDEGVTIRLELRITNDFVMALLSRSRSLEVISPGHLRQRVYDIYSMALKRNSTAHLDI</sequence>
<evidence type="ECO:0000259" key="1">
    <source>
        <dbReference type="Pfam" id="PF13280"/>
    </source>
</evidence>
<dbReference type="AlphaFoldDB" id="A0A9D9IMG5"/>
<dbReference type="PROSITE" id="PS52050">
    <property type="entry name" value="WYL"/>
    <property type="match status" value="1"/>
</dbReference>
<reference evidence="3" key="1">
    <citation type="submission" date="2020-10" db="EMBL/GenBank/DDBJ databases">
        <authorList>
            <person name="Gilroy R."/>
        </authorList>
    </citation>
    <scope>NUCLEOTIDE SEQUENCE</scope>
    <source>
        <strain evidence="3">B1-13419</strain>
    </source>
</reference>
<dbReference type="Proteomes" id="UP000823757">
    <property type="component" value="Unassembled WGS sequence"/>
</dbReference>
<evidence type="ECO:0000313" key="3">
    <source>
        <dbReference type="EMBL" id="MBO8474444.1"/>
    </source>
</evidence>
<dbReference type="Pfam" id="PF13280">
    <property type="entry name" value="WYL"/>
    <property type="match status" value="1"/>
</dbReference>
<dbReference type="InterPro" id="IPR051534">
    <property type="entry name" value="CBASS_pafABC_assoc_protein"/>
</dbReference>
<gene>
    <name evidence="3" type="ORF">IAB91_04025</name>
</gene>
<dbReference type="InterPro" id="IPR057727">
    <property type="entry name" value="WCX_dom"/>
</dbReference>
<accession>A0A9D9IMG5</accession>
<evidence type="ECO:0000313" key="4">
    <source>
        <dbReference type="Proteomes" id="UP000823757"/>
    </source>
</evidence>